<comment type="caution">
    <text evidence="2">The sequence shown here is derived from an EMBL/GenBank/DDBJ whole genome shotgun (WGS) entry which is preliminary data.</text>
</comment>
<feature type="transmembrane region" description="Helical" evidence="1">
    <location>
        <begin position="6"/>
        <end position="26"/>
    </location>
</feature>
<reference evidence="2 3" key="1">
    <citation type="submission" date="2012-09" db="EMBL/GenBank/DDBJ databases">
        <title>Genome Sequence of alkane-degrading Bacterium Alcanivorax sp. 19-m-6.</title>
        <authorList>
            <person name="Lai Q."/>
            <person name="Shao Z."/>
        </authorList>
    </citation>
    <scope>NUCLEOTIDE SEQUENCE [LARGE SCALE GENOMIC DNA]</scope>
    <source>
        <strain evidence="2 3">19-m-6</strain>
    </source>
</reference>
<evidence type="ECO:0000256" key="1">
    <source>
        <dbReference type="SAM" id="Phobius"/>
    </source>
</evidence>
<keyword evidence="3" id="KW-1185">Reference proteome</keyword>
<name>A0A095UNH8_9GAMM</name>
<keyword evidence="1" id="KW-0812">Transmembrane</keyword>
<evidence type="ECO:0000313" key="3">
    <source>
        <dbReference type="Proteomes" id="UP000029444"/>
    </source>
</evidence>
<dbReference type="STRING" id="1177154.Y5S_02590"/>
<gene>
    <name evidence="2" type="ORF">Y5S_02590</name>
</gene>
<keyword evidence="1" id="KW-0472">Membrane</keyword>
<protein>
    <submittedName>
        <fullName evidence="2">Uncharacterized protein</fullName>
    </submittedName>
</protein>
<proteinExistence type="predicted"/>
<accession>A0A095UNH8</accession>
<keyword evidence="1" id="KW-1133">Transmembrane helix</keyword>
<dbReference type="EMBL" id="ARXV01000011">
    <property type="protein sequence ID" value="KGD64050.1"/>
    <property type="molecule type" value="Genomic_DNA"/>
</dbReference>
<dbReference type="Proteomes" id="UP000029444">
    <property type="component" value="Unassembled WGS sequence"/>
</dbReference>
<sequence length="152" mass="16811">MKHSVWVWGIAILFSFVGVRFLSIYMKHDGEMHFTNQSAAMASTFVEAEIVNSNEVTLTVENKSRFKYVDLIVRCGFAGESGSDIKMVSVPIYNEYPAYSDSVITTVDLDVPDQAVSVKCVGHEAEIKSERLCSVVISGDSKGEMNCKDVNL</sequence>
<evidence type="ECO:0000313" key="2">
    <source>
        <dbReference type="EMBL" id="KGD64050.1"/>
    </source>
</evidence>
<dbReference type="AlphaFoldDB" id="A0A095UNH8"/>
<dbReference type="RefSeq" id="WP_035233559.1">
    <property type="nucleotide sequence ID" value="NZ_ARXV01000011.1"/>
</dbReference>
<organism evidence="2 3">
    <name type="scientific">Alcanivorax nanhaiticus</name>
    <dbReference type="NCBI Taxonomy" id="1177154"/>
    <lineage>
        <taxon>Bacteria</taxon>
        <taxon>Pseudomonadati</taxon>
        <taxon>Pseudomonadota</taxon>
        <taxon>Gammaproteobacteria</taxon>
        <taxon>Oceanospirillales</taxon>
        <taxon>Alcanivoracaceae</taxon>
        <taxon>Alcanivorax</taxon>
    </lineage>
</organism>